<keyword evidence="2" id="KW-1185">Reference proteome</keyword>
<name>A0AAE1LV49_9NEOP</name>
<evidence type="ECO:0000313" key="2">
    <source>
        <dbReference type="Proteomes" id="UP001219518"/>
    </source>
</evidence>
<sequence>MDEVKPQNNEGLKTRHELTKNSKMFEVMGPIHSDFFNQDRFLLNNVELRIKLTRQRDPFVLMSTFQNEKLLILDATLLVRKVRISPSVLLGHAAALEKAPANYPLTRVDLKTITIPAGLQDKTISNLHSDKFKKD</sequence>
<evidence type="ECO:0000313" key="1">
    <source>
        <dbReference type="EMBL" id="KAK3933138.1"/>
    </source>
</evidence>
<reference evidence="1" key="1">
    <citation type="submission" date="2021-07" db="EMBL/GenBank/DDBJ databases">
        <authorList>
            <person name="Catto M.A."/>
            <person name="Jacobson A."/>
            <person name="Kennedy G."/>
            <person name="Labadie P."/>
            <person name="Hunt B.G."/>
            <person name="Srinivasan R."/>
        </authorList>
    </citation>
    <scope>NUCLEOTIDE SEQUENCE</scope>
    <source>
        <strain evidence="1">PL_HMW_Pooled</strain>
        <tissue evidence="1">Head</tissue>
    </source>
</reference>
<protein>
    <submittedName>
        <fullName evidence="1">N-acetylmuramic acid 6-phosphate etherase</fullName>
    </submittedName>
</protein>
<dbReference type="AlphaFoldDB" id="A0AAE1LV49"/>
<gene>
    <name evidence="1" type="ORF">KUF71_017399</name>
</gene>
<dbReference type="EMBL" id="JAHWGI010001443">
    <property type="protein sequence ID" value="KAK3933138.1"/>
    <property type="molecule type" value="Genomic_DNA"/>
</dbReference>
<comment type="caution">
    <text evidence="1">The sequence shown here is derived from an EMBL/GenBank/DDBJ whole genome shotgun (WGS) entry which is preliminary data.</text>
</comment>
<dbReference type="Proteomes" id="UP001219518">
    <property type="component" value="Unassembled WGS sequence"/>
</dbReference>
<reference evidence="1" key="2">
    <citation type="journal article" date="2023" name="BMC Genomics">
        <title>Pest status, molecular evolution, and epigenetic factors derived from the genome assembly of Frankliniella fusca, a thysanopteran phytovirus vector.</title>
        <authorList>
            <person name="Catto M.A."/>
            <person name="Labadie P.E."/>
            <person name="Jacobson A.L."/>
            <person name="Kennedy G.G."/>
            <person name="Srinivasan R."/>
            <person name="Hunt B.G."/>
        </authorList>
    </citation>
    <scope>NUCLEOTIDE SEQUENCE</scope>
    <source>
        <strain evidence="1">PL_HMW_Pooled</strain>
    </source>
</reference>
<accession>A0AAE1LV49</accession>
<proteinExistence type="predicted"/>
<organism evidence="1 2">
    <name type="scientific">Frankliniella fusca</name>
    <dbReference type="NCBI Taxonomy" id="407009"/>
    <lineage>
        <taxon>Eukaryota</taxon>
        <taxon>Metazoa</taxon>
        <taxon>Ecdysozoa</taxon>
        <taxon>Arthropoda</taxon>
        <taxon>Hexapoda</taxon>
        <taxon>Insecta</taxon>
        <taxon>Pterygota</taxon>
        <taxon>Neoptera</taxon>
        <taxon>Paraneoptera</taxon>
        <taxon>Thysanoptera</taxon>
        <taxon>Terebrantia</taxon>
        <taxon>Thripoidea</taxon>
        <taxon>Thripidae</taxon>
        <taxon>Frankliniella</taxon>
    </lineage>
</organism>